<evidence type="ECO:0000256" key="3">
    <source>
        <dbReference type="ARBA" id="ARBA00001968"/>
    </source>
</evidence>
<comment type="similarity">
    <text evidence="6">Belongs to the IspF family.</text>
</comment>
<dbReference type="InterPro" id="IPR029044">
    <property type="entry name" value="Nucleotide-diphossugar_trans"/>
</dbReference>
<feature type="site" description="Transition state stabilizer" evidence="14">
    <location>
        <position position="21"/>
    </location>
</feature>
<dbReference type="HAMAP" id="MF_01520">
    <property type="entry name" value="IspDF"/>
    <property type="match status" value="1"/>
</dbReference>
<feature type="binding site" evidence="14">
    <location>
        <begin position="362"/>
        <end position="365"/>
    </location>
    <ligand>
        <name>4-CDP-2-C-methyl-D-erythritol 2-phosphate</name>
        <dbReference type="ChEBI" id="CHEBI:57919"/>
    </ligand>
</feature>
<dbReference type="PANTHER" id="PTHR43181">
    <property type="entry name" value="2-C-METHYL-D-ERYTHRITOL 2,4-CYCLODIPHOSPHATE SYNTHASE, CHLOROPLASTIC"/>
    <property type="match status" value="1"/>
</dbReference>
<feature type="binding site" evidence="14">
    <location>
        <position position="372"/>
    </location>
    <ligand>
        <name>4-CDP-2-C-methyl-D-erythritol 2-phosphate</name>
        <dbReference type="ChEBI" id="CHEBI:57919"/>
    </ligand>
</feature>
<feature type="region of interest" description="2-C-methyl-D-erythritol 4-phosphate cytidylyltransferase" evidence="14">
    <location>
        <begin position="1"/>
        <end position="231"/>
    </location>
</feature>
<feature type="binding site" evidence="14">
    <location>
        <begin position="286"/>
        <end position="288"/>
    </location>
    <ligand>
        <name>4-CDP-2-C-methyl-D-erythritol 2-phosphate</name>
        <dbReference type="ChEBI" id="CHEBI:57919"/>
    </ligand>
</feature>
<comment type="pathway">
    <text evidence="5 14">Isoprenoid biosynthesis; isopentenyl diphosphate biosynthesis via DXP pathway; isopentenyl diphosphate from 1-deoxy-D-xylulose 5-phosphate: step 2/6.</text>
</comment>
<evidence type="ECO:0000313" key="16">
    <source>
        <dbReference type="EMBL" id="SEP44802.1"/>
    </source>
</evidence>
<feature type="site" description="Transition state stabilizer" evidence="14">
    <location>
        <position position="264"/>
    </location>
</feature>
<dbReference type="NCBIfam" id="TIGR00453">
    <property type="entry name" value="ispD"/>
    <property type="match status" value="1"/>
</dbReference>
<comment type="cofactor">
    <cofactor evidence="3 14">
        <name>a divalent metal cation</name>
        <dbReference type="ChEBI" id="CHEBI:60240"/>
    </cofactor>
</comment>
<evidence type="ECO:0000256" key="9">
    <source>
        <dbReference type="ARBA" id="ARBA00022695"/>
    </source>
</evidence>
<feature type="binding site" evidence="14">
    <location>
        <begin position="264"/>
        <end position="265"/>
    </location>
    <ligand>
        <name>4-CDP-2-C-methyl-D-erythritol 2-phosphate</name>
        <dbReference type="ChEBI" id="CHEBI:57919"/>
    </ligand>
</feature>
<keyword evidence="13 14" id="KW-0511">Multifunctional enzyme</keyword>
<dbReference type="InterPro" id="IPR036571">
    <property type="entry name" value="MECDP_synthase_sf"/>
</dbReference>
<dbReference type="STRING" id="112903.SAMN04490178_13320"/>
<dbReference type="CDD" id="cd00554">
    <property type="entry name" value="MECDP_synthase"/>
    <property type="match status" value="1"/>
</dbReference>
<dbReference type="GO" id="GO:0019288">
    <property type="term" value="P:isopentenyl diphosphate biosynthetic process, methylerythritol 4-phosphate pathway"/>
    <property type="evidence" value="ECO:0007669"/>
    <property type="project" value="UniProtKB-UniRule"/>
</dbReference>
<dbReference type="PROSITE" id="PS01350">
    <property type="entry name" value="ISPF"/>
    <property type="match status" value="1"/>
</dbReference>
<dbReference type="SUPFAM" id="SSF53448">
    <property type="entry name" value="Nucleotide-diphospho-sugar transferases"/>
    <property type="match status" value="1"/>
</dbReference>
<comment type="similarity">
    <text evidence="7">Belongs to the IspD/TarI cytidylyltransferase family. IspD subfamily.</text>
</comment>
<dbReference type="FunFam" id="3.30.1330.50:FF:000001">
    <property type="entry name" value="2-C-methyl-D-erythritol 2,4-cyclodiphosphate synthase"/>
    <property type="match status" value="1"/>
</dbReference>
<dbReference type="InterPro" id="IPR020555">
    <property type="entry name" value="MECDP_synthase_CS"/>
</dbReference>
<comment type="function">
    <text evidence="14">Bifunctional enzyme that catalyzes the formation of 4-diphosphocytidyl-2-C-methyl-D-erythritol from CTP and 2-C-methyl-D-erythritol 4-phosphate (MEP) (IspD), and catalyzes the conversion of 4-diphosphocytidyl-2-C-methyl-D-erythritol 2-phosphate (CDP-ME2P) to 2-C-methyl-D-erythritol 2,4-cyclodiphosphate (ME-CPP) with a corresponding release of cytidine 5-monophosphate (CMP) (IspF).</text>
</comment>
<dbReference type="Pfam" id="PF01128">
    <property type="entry name" value="IspD"/>
    <property type="match status" value="1"/>
</dbReference>
<dbReference type="UniPathway" id="UPA00056">
    <property type="reaction ID" value="UER00093"/>
</dbReference>
<comment type="similarity">
    <text evidence="14">In the N-terminal section; belongs to the IspD/TarI cytidylyltransferase family. IspD subfamily.</text>
</comment>
<evidence type="ECO:0000256" key="11">
    <source>
        <dbReference type="ARBA" id="ARBA00023229"/>
    </source>
</evidence>
<dbReference type="HAMAP" id="MF_00107">
    <property type="entry name" value="IspF"/>
    <property type="match status" value="1"/>
</dbReference>
<dbReference type="OrthoDB" id="9806837at2"/>
<dbReference type="InterPro" id="IPR018294">
    <property type="entry name" value="ISPD_synthase_CS"/>
</dbReference>
<comment type="catalytic activity">
    <reaction evidence="1 14">
        <text>4-CDP-2-C-methyl-D-erythritol 2-phosphate = 2-C-methyl-D-erythritol 2,4-cyclic diphosphate + CMP</text>
        <dbReference type="Rhea" id="RHEA:23864"/>
        <dbReference type="ChEBI" id="CHEBI:57919"/>
        <dbReference type="ChEBI" id="CHEBI:58483"/>
        <dbReference type="ChEBI" id="CHEBI:60377"/>
        <dbReference type="EC" id="4.6.1.12"/>
    </reaction>
</comment>
<dbReference type="InterPro" id="IPR003526">
    <property type="entry name" value="MECDP_synthase"/>
</dbReference>
<evidence type="ECO:0000256" key="5">
    <source>
        <dbReference type="ARBA" id="ARBA00004787"/>
    </source>
</evidence>
<dbReference type="GO" id="GO:0016114">
    <property type="term" value="P:terpenoid biosynthetic process"/>
    <property type="evidence" value="ECO:0007669"/>
    <property type="project" value="InterPro"/>
</dbReference>
<evidence type="ECO:0000256" key="10">
    <source>
        <dbReference type="ARBA" id="ARBA00022723"/>
    </source>
</evidence>
<dbReference type="SUPFAM" id="SSF69765">
    <property type="entry name" value="IpsF-like"/>
    <property type="match status" value="1"/>
</dbReference>
<dbReference type="GO" id="GO:0046872">
    <property type="term" value="F:metal ion binding"/>
    <property type="evidence" value="ECO:0007669"/>
    <property type="project" value="UniProtKB-KW"/>
</dbReference>
<gene>
    <name evidence="14" type="primary">ispDF</name>
    <name evidence="16" type="ORF">SAMN04490178_13320</name>
</gene>
<keyword evidence="10 14" id="KW-0479">Metal-binding</keyword>
<evidence type="ECO:0000256" key="4">
    <source>
        <dbReference type="ARBA" id="ARBA00004709"/>
    </source>
</evidence>
<protein>
    <recommendedName>
        <fullName evidence="14">Bifunctional enzyme IspD/IspF</fullName>
    </recommendedName>
    <domain>
        <recommendedName>
            <fullName evidence="14">2-C-methyl-D-erythritol 4-phosphate cytidylyltransferase</fullName>
            <ecNumber evidence="14">2.7.7.60</ecNumber>
        </recommendedName>
        <alternativeName>
            <fullName evidence="14">4-diphosphocytidyl-2C-methyl-D-erythritol synthase</fullName>
        </alternativeName>
        <alternativeName>
            <fullName evidence="14">MEP cytidylyltransferase</fullName>
            <shortName evidence="14">MCT</shortName>
        </alternativeName>
    </domain>
    <domain>
        <recommendedName>
            <fullName evidence="14">2-C-methyl-D-erythritol 2,4-cyclodiphosphate synthase</fullName>
            <shortName evidence="14">MECDP-synthase</shortName>
            <shortName evidence="14">MECPP-synthase</shortName>
            <shortName evidence="14">MECPS</shortName>
            <ecNumber evidence="14">4.6.1.12</ecNumber>
        </recommendedName>
    </domain>
</protein>
<keyword evidence="17" id="KW-1185">Reference proteome</keyword>
<dbReference type="InterPro" id="IPR001228">
    <property type="entry name" value="IspD"/>
</dbReference>
<feature type="binding site" evidence="14">
    <location>
        <position position="240"/>
    </location>
    <ligand>
        <name>a divalent metal cation</name>
        <dbReference type="ChEBI" id="CHEBI:60240"/>
    </ligand>
</feature>
<organism evidence="16 17">
    <name type="scientific">Propionispora vibrioides</name>
    <dbReference type="NCBI Taxonomy" id="112903"/>
    <lineage>
        <taxon>Bacteria</taxon>
        <taxon>Bacillati</taxon>
        <taxon>Bacillota</taxon>
        <taxon>Negativicutes</taxon>
        <taxon>Selenomonadales</taxon>
        <taxon>Sporomusaceae</taxon>
        <taxon>Propionispora</taxon>
    </lineage>
</organism>
<evidence type="ECO:0000256" key="8">
    <source>
        <dbReference type="ARBA" id="ARBA00022679"/>
    </source>
</evidence>
<keyword evidence="11 14" id="KW-0414">Isoprene biosynthesis</keyword>
<name>A0A1H8XYH3_9FIRM</name>
<evidence type="ECO:0000256" key="12">
    <source>
        <dbReference type="ARBA" id="ARBA00023239"/>
    </source>
</evidence>
<dbReference type="CDD" id="cd02516">
    <property type="entry name" value="CDP-ME_synthetase"/>
    <property type="match status" value="1"/>
</dbReference>
<dbReference type="EMBL" id="FODY01000033">
    <property type="protein sequence ID" value="SEP44802.1"/>
    <property type="molecule type" value="Genomic_DNA"/>
</dbReference>
<comment type="pathway">
    <text evidence="4 14">Isoprenoid biosynthesis; isopentenyl diphosphate biosynthesis via DXP pathway; isopentenyl diphosphate from 1-deoxy-D-xylulose 5-phosphate: step 4/6.</text>
</comment>
<accession>A0A1H8XYH3</accession>
<dbReference type="EC" id="2.7.7.60" evidence="14"/>
<comment type="similarity">
    <text evidence="14">In the C-terminal section; belongs to the IspF family.</text>
</comment>
<dbReference type="NCBIfam" id="TIGR00151">
    <property type="entry name" value="ispF"/>
    <property type="match status" value="1"/>
</dbReference>
<feature type="binding site" evidence="14">
    <location>
        <begin position="238"/>
        <end position="240"/>
    </location>
    <ligand>
        <name>4-CDP-2-C-methyl-D-erythritol 2-phosphate</name>
        <dbReference type="ChEBI" id="CHEBI:57919"/>
    </ligand>
</feature>
<reference evidence="16 17" key="1">
    <citation type="submission" date="2016-10" db="EMBL/GenBank/DDBJ databases">
        <authorList>
            <person name="de Groot N.N."/>
        </authorList>
    </citation>
    <scope>NUCLEOTIDE SEQUENCE [LARGE SCALE GENOMIC DNA]</scope>
    <source>
        <strain evidence="16 17">DSM 13305</strain>
    </source>
</reference>
<feature type="binding site" evidence="14">
    <location>
        <position position="238"/>
    </location>
    <ligand>
        <name>a divalent metal cation</name>
        <dbReference type="ChEBI" id="CHEBI:60240"/>
    </ligand>
</feature>
<dbReference type="PROSITE" id="PS01295">
    <property type="entry name" value="ISPD"/>
    <property type="match status" value="1"/>
</dbReference>
<sequence>MVTVILPAAGQGKRMNQVTNKVLLPLLGRPVLVHTVLAVSACPEVDNIVIAAAPQEVGLVHCLLAGLEGVKPWQVVAGGTERQYSIANALTVIPQTVGIILVHDAARPLIRPDMISRMIAAAREFSAAGLAVPLKDTIKRVDSNGFVVETPPRSTMWIMQTPQAFTADILRAAYRQATQDGFLGTDDASLVERLGVRVKLIEGCYSNVKLTTQEDIVTVEALMRKDCEDMLRFGMGYDVHRLVEGRKLILGGVEVPHTYGLDGHSDADVLLHAIKDALLGAAALGDIGRHFPDSDPRYKGISSLILLGKVRDIIAAKGYQVNNIDATIVAEKPKLAPYIERMNANIAAELEIAVDMVNVKATTTEGLGFAGKKEGIAAYAVASIVKNTIADDQAVL</sequence>
<feature type="region of interest" description="2-C-methyl-D-erythritol 2,4-cyclodiphosphate synthase" evidence="14">
    <location>
        <begin position="232"/>
        <end position="396"/>
    </location>
</feature>
<evidence type="ECO:0000259" key="15">
    <source>
        <dbReference type="Pfam" id="PF02542"/>
    </source>
</evidence>
<dbReference type="InterPro" id="IPR026596">
    <property type="entry name" value="IspD/F"/>
</dbReference>
<feature type="site" description="Positions MEP for the nucleophilic attack" evidence="14">
    <location>
        <position position="153"/>
    </location>
</feature>
<proteinExistence type="inferred from homology"/>
<dbReference type="PANTHER" id="PTHR43181:SF1">
    <property type="entry name" value="2-C-METHYL-D-ERYTHRITOL 2,4-CYCLODIPHOSPHATE SYNTHASE, CHLOROPLASTIC"/>
    <property type="match status" value="1"/>
</dbReference>
<feature type="domain" description="2-C-methyl-D-erythritol 2,4-cyclodiphosphate synthase" evidence="15">
    <location>
        <begin position="232"/>
        <end position="384"/>
    </location>
</feature>
<dbReference type="HAMAP" id="MF_00108">
    <property type="entry name" value="IspD"/>
    <property type="match status" value="1"/>
</dbReference>
<feature type="binding site" evidence="14">
    <location>
        <begin position="291"/>
        <end position="295"/>
    </location>
    <ligand>
        <name>4-CDP-2-C-methyl-D-erythritol 2-phosphate</name>
        <dbReference type="ChEBI" id="CHEBI:57919"/>
    </ligand>
</feature>
<keyword evidence="8 14" id="KW-0808">Transferase</keyword>
<dbReference type="Pfam" id="PF02542">
    <property type="entry name" value="YgbB"/>
    <property type="match status" value="1"/>
</dbReference>
<evidence type="ECO:0000256" key="6">
    <source>
        <dbReference type="ARBA" id="ARBA00008480"/>
    </source>
</evidence>
<feature type="site" description="Positions MEP for the nucleophilic attack" evidence="14">
    <location>
        <position position="209"/>
    </location>
</feature>
<evidence type="ECO:0000256" key="2">
    <source>
        <dbReference type="ARBA" id="ARBA00001282"/>
    </source>
</evidence>
<dbReference type="FunFam" id="3.90.550.10:FF:000003">
    <property type="entry name" value="2-C-methyl-D-erythritol 4-phosphate cytidylyltransferase"/>
    <property type="match status" value="1"/>
</dbReference>
<evidence type="ECO:0000256" key="13">
    <source>
        <dbReference type="ARBA" id="ARBA00023268"/>
    </source>
</evidence>
<keyword evidence="9 14" id="KW-0548">Nucleotidyltransferase</keyword>
<dbReference type="Gene3D" id="3.30.1330.50">
    <property type="entry name" value="2-C-methyl-D-erythritol 2,4-cyclodiphosphate synthase"/>
    <property type="match status" value="1"/>
</dbReference>
<dbReference type="AlphaFoldDB" id="A0A1H8XYH3"/>
<keyword evidence="12 14" id="KW-0456">Lyase</keyword>
<feature type="site" description="Transition state stabilizer" evidence="14">
    <location>
        <position position="14"/>
    </location>
</feature>
<dbReference type="EC" id="4.6.1.12" evidence="14"/>
<evidence type="ECO:0000256" key="14">
    <source>
        <dbReference type="HAMAP-Rule" id="MF_01520"/>
    </source>
</evidence>
<dbReference type="Gene3D" id="3.90.550.10">
    <property type="entry name" value="Spore Coat Polysaccharide Biosynthesis Protein SpsA, Chain A"/>
    <property type="match status" value="1"/>
</dbReference>
<evidence type="ECO:0000256" key="1">
    <source>
        <dbReference type="ARBA" id="ARBA00000200"/>
    </source>
</evidence>
<dbReference type="InterPro" id="IPR034683">
    <property type="entry name" value="IspD/TarI"/>
</dbReference>
<comment type="catalytic activity">
    <reaction evidence="2 14">
        <text>2-C-methyl-D-erythritol 4-phosphate + CTP + H(+) = 4-CDP-2-C-methyl-D-erythritol + diphosphate</text>
        <dbReference type="Rhea" id="RHEA:13429"/>
        <dbReference type="ChEBI" id="CHEBI:15378"/>
        <dbReference type="ChEBI" id="CHEBI:33019"/>
        <dbReference type="ChEBI" id="CHEBI:37563"/>
        <dbReference type="ChEBI" id="CHEBI:57823"/>
        <dbReference type="ChEBI" id="CHEBI:58262"/>
        <dbReference type="EC" id="2.7.7.60"/>
    </reaction>
</comment>
<dbReference type="GO" id="GO:0008685">
    <property type="term" value="F:2-C-methyl-D-erythritol 2,4-cyclodiphosphate synthase activity"/>
    <property type="evidence" value="ECO:0007669"/>
    <property type="project" value="UniProtKB-UniRule"/>
</dbReference>
<feature type="site" description="Transition state stabilizer" evidence="14">
    <location>
        <position position="363"/>
    </location>
</feature>
<comment type="caution">
    <text evidence="14">Lacks conserved residue(s) required for the propagation of feature annotation.</text>
</comment>
<dbReference type="Proteomes" id="UP000198847">
    <property type="component" value="Unassembled WGS sequence"/>
</dbReference>
<evidence type="ECO:0000256" key="7">
    <source>
        <dbReference type="ARBA" id="ARBA00009789"/>
    </source>
</evidence>
<evidence type="ECO:0000313" key="17">
    <source>
        <dbReference type="Proteomes" id="UP000198847"/>
    </source>
</evidence>
<feature type="binding site" evidence="14">
    <location>
        <position position="272"/>
    </location>
    <ligand>
        <name>a divalent metal cation</name>
        <dbReference type="ChEBI" id="CHEBI:60240"/>
    </ligand>
</feature>
<feature type="binding site" evidence="14">
    <location>
        <position position="369"/>
    </location>
    <ligand>
        <name>4-CDP-2-C-methyl-D-erythritol 2-phosphate</name>
        <dbReference type="ChEBI" id="CHEBI:57919"/>
    </ligand>
</feature>
<dbReference type="GO" id="GO:0050518">
    <property type="term" value="F:2-C-methyl-D-erythritol 4-phosphate cytidylyltransferase activity"/>
    <property type="evidence" value="ECO:0007669"/>
    <property type="project" value="UniProtKB-UniRule"/>
</dbReference>